<evidence type="ECO:0000256" key="2">
    <source>
        <dbReference type="ARBA" id="ARBA00022490"/>
    </source>
</evidence>
<dbReference type="Proteomes" id="UP001152795">
    <property type="component" value="Unassembled WGS sequence"/>
</dbReference>
<dbReference type="EMBL" id="CACRXK020027403">
    <property type="protein sequence ID" value="CAB4040880.1"/>
    <property type="molecule type" value="Genomic_DNA"/>
</dbReference>
<organism evidence="3 4">
    <name type="scientific">Paramuricea clavata</name>
    <name type="common">Red gorgonian</name>
    <name type="synonym">Violescent sea-whip</name>
    <dbReference type="NCBI Taxonomy" id="317549"/>
    <lineage>
        <taxon>Eukaryota</taxon>
        <taxon>Metazoa</taxon>
        <taxon>Cnidaria</taxon>
        <taxon>Anthozoa</taxon>
        <taxon>Octocorallia</taxon>
        <taxon>Malacalcyonacea</taxon>
        <taxon>Plexauridae</taxon>
        <taxon>Paramuricea</taxon>
    </lineage>
</organism>
<dbReference type="PANTHER" id="PTHR21551">
    <property type="entry name" value="TOPOISOMERASE II-ASSOCIATED PROTEIN PAT1"/>
    <property type="match status" value="1"/>
</dbReference>
<dbReference type="PANTHER" id="PTHR21551:SF0">
    <property type="entry name" value="PROTEIN ASSOCIATED WITH TOPO II RELATED-1, ISOFORM A"/>
    <property type="match status" value="1"/>
</dbReference>
<proteinExistence type="predicted"/>
<gene>
    <name evidence="3" type="ORF">PACLA_8A062218</name>
</gene>
<keyword evidence="2" id="KW-0963">Cytoplasm</keyword>
<dbReference type="GO" id="GO:0033962">
    <property type="term" value="P:P-body assembly"/>
    <property type="evidence" value="ECO:0007669"/>
    <property type="project" value="TreeGrafter"/>
</dbReference>
<evidence type="ECO:0000313" key="3">
    <source>
        <dbReference type="EMBL" id="CAB4040880.1"/>
    </source>
</evidence>
<dbReference type="InterPro" id="IPR039900">
    <property type="entry name" value="Pat1-like"/>
</dbReference>
<feature type="non-terminal residue" evidence="3">
    <location>
        <position position="1"/>
    </location>
</feature>
<comment type="caution">
    <text evidence="3">The sequence shown here is derived from an EMBL/GenBank/DDBJ whole genome shotgun (WGS) entry which is preliminary data.</text>
</comment>
<dbReference type="GO" id="GO:0000932">
    <property type="term" value="C:P-body"/>
    <property type="evidence" value="ECO:0007669"/>
    <property type="project" value="UniProtKB-SubCell"/>
</dbReference>
<evidence type="ECO:0000256" key="1">
    <source>
        <dbReference type="ARBA" id="ARBA00004201"/>
    </source>
</evidence>
<dbReference type="GO" id="GO:0003723">
    <property type="term" value="F:RNA binding"/>
    <property type="evidence" value="ECO:0007669"/>
    <property type="project" value="TreeGrafter"/>
</dbReference>
<comment type="subcellular location">
    <subcellularLocation>
        <location evidence="1">Cytoplasm</location>
        <location evidence="1">P-body</location>
    </subcellularLocation>
</comment>
<dbReference type="OrthoDB" id="74835at2759"/>
<dbReference type="GO" id="GO:0000290">
    <property type="term" value="P:deadenylation-dependent decapping of nuclear-transcribed mRNA"/>
    <property type="evidence" value="ECO:0007669"/>
    <property type="project" value="InterPro"/>
</dbReference>
<evidence type="ECO:0000313" key="4">
    <source>
        <dbReference type="Proteomes" id="UP001152795"/>
    </source>
</evidence>
<sequence length="177" mass="20835">GFDQILPIEDLERMVLQVPHDIRPQLRERRERLCQRCFDLLNLKPQKDSNKKYNDETVLQMLSVRKGKRFLSKVLRIVREDQRHEIALAVTRNLRIFTKKDVHQAETDGLCDDVLDVIRFSPCEKIVEHHHNVVDTDSSVLHLFGCKFTLRILVVLLKRMSQLSQNIDENSLQLQTL</sequence>
<protein>
    <submittedName>
        <fullName evidence="3">Uncharacterized protein</fullName>
    </submittedName>
</protein>
<keyword evidence="4" id="KW-1185">Reference proteome</keyword>
<name>A0A6S7KFN0_PARCT</name>
<feature type="non-terminal residue" evidence="3">
    <location>
        <position position="177"/>
    </location>
</feature>
<dbReference type="AlphaFoldDB" id="A0A6S7KFN0"/>
<reference evidence="3" key="1">
    <citation type="submission" date="2020-04" db="EMBL/GenBank/DDBJ databases">
        <authorList>
            <person name="Alioto T."/>
            <person name="Alioto T."/>
            <person name="Gomez Garrido J."/>
        </authorList>
    </citation>
    <scope>NUCLEOTIDE SEQUENCE</scope>
    <source>
        <strain evidence="3">A484AB</strain>
    </source>
</reference>
<accession>A0A6S7KFN0</accession>